<keyword evidence="3" id="KW-1185">Reference proteome</keyword>
<organism evidence="2 3">
    <name type="scientific">Haemaphysalis longicornis</name>
    <name type="common">Bush tick</name>
    <dbReference type="NCBI Taxonomy" id="44386"/>
    <lineage>
        <taxon>Eukaryota</taxon>
        <taxon>Metazoa</taxon>
        <taxon>Ecdysozoa</taxon>
        <taxon>Arthropoda</taxon>
        <taxon>Chelicerata</taxon>
        <taxon>Arachnida</taxon>
        <taxon>Acari</taxon>
        <taxon>Parasitiformes</taxon>
        <taxon>Ixodida</taxon>
        <taxon>Ixodoidea</taxon>
        <taxon>Ixodidae</taxon>
        <taxon>Haemaphysalinae</taxon>
        <taxon>Haemaphysalis</taxon>
    </lineage>
</organism>
<evidence type="ECO:0000313" key="2">
    <source>
        <dbReference type="EMBL" id="KAH9371931.1"/>
    </source>
</evidence>
<dbReference type="AlphaFoldDB" id="A0A9J6G9R7"/>
<feature type="compositionally biased region" description="Polar residues" evidence="1">
    <location>
        <begin position="58"/>
        <end position="74"/>
    </location>
</feature>
<accession>A0A9J6G9R7</accession>
<name>A0A9J6G9R7_HAELO</name>
<feature type="region of interest" description="Disordered" evidence="1">
    <location>
        <begin position="58"/>
        <end position="87"/>
    </location>
</feature>
<evidence type="ECO:0000313" key="3">
    <source>
        <dbReference type="Proteomes" id="UP000821853"/>
    </source>
</evidence>
<comment type="caution">
    <text evidence="2">The sequence shown here is derived from an EMBL/GenBank/DDBJ whole genome shotgun (WGS) entry which is preliminary data.</text>
</comment>
<evidence type="ECO:0000256" key="1">
    <source>
        <dbReference type="SAM" id="MobiDB-lite"/>
    </source>
</evidence>
<gene>
    <name evidence="2" type="ORF">HPB48_011686</name>
</gene>
<proteinExistence type="predicted"/>
<protein>
    <submittedName>
        <fullName evidence="2">Uncharacterized protein</fullName>
    </submittedName>
</protein>
<dbReference type="VEuPathDB" id="VectorBase:HLOH_064766"/>
<dbReference type="Proteomes" id="UP000821853">
    <property type="component" value="Chromosome 3"/>
</dbReference>
<reference evidence="2 3" key="1">
    <citation type="journal article" date="2020" name="Cell">
        <title>Large-Scale Comparative Analyses of Tick Genomes Elucidate Their Genetic Diversity and Vector Capacities.</title>
        <authorList>
            <consortium name="Tick Genome and Microbiome Consortium (TIGMIC)"/>
            <person name="Jia N."/>
            <person name="Wang J."/>
            <person name="Shi W."/>
            <person name="Du L."/>
            <person name="Sun Y."/>
            <person name="Zhan W."/>
            <person name="Jiang J.F."/>
            <person name="Wang Q."/>
            <person name="Zhang B."/>
            <person name="Ji P."/>
            <person name="Bell-Sakyi L."/>
            <person name="Cui X.M."/>
            <person name="Yuan T.T."/>
            <person name="Jiang B.G."/>
            <person name="Yang W.F."/>
            <person name="Lam T.T."/>
            <person name="Chang Q.C."/>
            <person name="Ding S.J."/>
            <person name="Wang X.J."/>
            <person name="Zhu J.G."/>
            <person name="Ruan X.D."/>
            <person name="Zhao L."/>
            <person name="Wei J.T."/>
            <person name="Ye R.Z."/>
            <person name="Que T.C."/>
            <person name="Du C.H."/>
            <person name="Zhou Y.H."/>
            <person name="Cheng J.X."/>
            <person name="Dai P.F."/>
            <person name="Guo W.B."/>
            <person name="Han X.H."/>
            <person name="Huang E.J."/>
            <person name="Li L.F."/>
            <person name="Wei W."/>
            <person name="Gao Y.C."/>
            <person name="Liu J.Z."/>
            <person name="Shao H.Z."/>
            <person name="Wang X."/>
            <person name="Wang C.C."/>
            <person name="Yang T.C."/>
            <person name="Huo Q.B."/>
            <person name="Li W."/>
            <person name="Chen H.Y."/>
            <person name="Chen S.E."/>
            <person name="Zhou L.G."/>
            <person name="Ni X.B."/>
            <person name="Tian J.H."/>
            <person name="Sheng Y."/>
            <person name="Liu T."/>
            <person name="Pan Y.S."/>
            <person name="Xia L.Y."/>
            <person name="Li J."/>
            <person name="Zhao F."/>
            <person name="Cao W.C."/>
        </authorList>
    </citation>
    <scope>NUCLEOTIDE SEQUENCE [LARGE SCALE GENOMIC DNA]</scope>
    <source>
        <strain evidence="2">HaeL-2018</strain>
    </source>
</reference>
<dbReference type="EMBL" id="JABSTR010000005">
    <property type="protein sequence ID" value="KAH9371931.1"/>
    <property type="molecule type" value="Genomic_DNA"/>
</dbReference>
<sequence length="87" mass="9657">MDDDFIIDLSGNLNTLRRSGKLKGWKMAEVCLILKPQGFTEHSEHIAFITHAKPAIATTTSNGRHSPYRQTQGKKINDTALINPKAP</sequence>